<feature type="domain" description="AB hydrolase-1" evidence="2">
    <location>
        <begin position="84"/>
        <end position="338"/>
    </location>
</feature>
<dbReference type="InterPro" id="IPR000639">
    <property type="entry name" value="Epox_hydrolase-like"/>
</dbReference>
<comment type="caution">
    <text evidence="3">The sequence shown here is derived from an EMBL/GenBank/DDBJ whole genome shotgun (WGS) entry which is preliminary data.</text>
</comment>
<dbReference type="InterPro" id="IPR000073">
    <property type="entry name" value="AB_hydrolase_1"/>
</dbReference>
<dbReference type="Gene3D" id="3.40.50.1820">
    <property type="entry name" value="alpha/beta hydrolase"/>
    <property type="match status" value="1"/>
</dbReference>
<name>A0ABP4WXC2_9MICO</name>
<evidence type="ECO:0000256" key="1">
    <source>
        <dbReference type="SAM" id="MobiDB-lite"/>
    </source>
</evidence>
<sequence length="395" mass="41515">MSRSRGLTAAGLGLAVAAGAVSAGGAMARRATLQRQRLDGIDGAEVGAAHPFDWIPDAILAVTTDDGLSLHVEVDEPVGSETGPTVVFAHGYCLALGCWIHQRRALVEAGYRVVCYDQRGHGQSAHGDIANDTIDQLGRDLHAVIAATTPTSPLMLVGHSMGGMTVMALADQHPMVIHERVIAAAFLATTAGGDGLITTGFGRHLGAAVLRNGPGVLANIAARQGVWRRARILGRDLESALVDRFSFGSPVSQETVRYAADMLLGTDLTVVAAFLPTLESHDKQAALAAFAGIDTLVINGEEDRLTPPEHSQAIVDALPGCEHVVITDAGHLVMLEHPALVNANLLALIDRALVDHPAVTGQRKRKVTDIARRRAVAKARGSRTPRASRARAAAR</sequence>
<accession>A0ABP4WXC2</accession>
<dbReference type="SUPFAM" id="SSF53474">
    <property type="entry name" value="alpha/beta-Hydrolases"/>
    <property type="match status" value="1"/>
</dbReference>
<evidence type="ECO:0000313" key="3">
    <source>
        <dbReference type="EMBL" id="GAA1762566.1"/>
    </source>
</evidence>
<reference evidence="4" key="1">
    <citation type="journal article" date="2019" name="Int. J. Syst. Evol. Microbiol.">
        <title>The Global Catalogue of Microorganisms (GCM) 10K type strain sequencing project: providing services to taxonomists for standard genome sequencing and annotation.</title>
        <authorList>
            <consortium name="The Broad Institute Genomics Platform"/>
            <consortium name="The Broad Institute Genome Sequencing Center for Infectious Disease"/>
            <person name="Wu L."/>
            <person name="Ma J."/>
        </authorList>
    </citation>
    <scope>NUCLEOTIDE SEQUENCE [LARGE SCALE GENOMIC DNA]</scope>
    <source>
        <strain evidence="4">JCM 15591</strain>
    </source>
</reference>
<feature type="region of interest" description="Disordered" evidence="1">
    <location>
        <begin position="373"/>
        <end position="395"/>
    </location>
</feature>
<dbReference type="InterPro" id="IPR029058">
    <property type="entry name" value="AB_hydrolase_fold"/>
</dbReference>
<organism evidence="3 4">
    <name type="scientific">Nostocoides vanveenii</name>
    <dbReference type="NCBI Taxonomy" id="330835"/>
    <lineage>
        <taxon>Bacteria</taxon>
        <taxon>Bacillati</taxon>
        <taxon>Actinomycetota</taxon>
        <taxon>Actinomycetes</taxon>
        <taxon>Micrococcales</taxon>
        <taxon>Intrasporangiaceae</taxon>
        <taxon>Nostocoides</taxon>
    </lineage>
</organism>
<dbReference type="RefSeq" id="WP_344066149.1">
    <property type="nucleotide sequence ID" value="NZ_BAAAPN010000051.1"/>
</dbReference>
<dbReference type="PRINTS" id="PR00412">
    <property type="entry name" value="EPOXHYDRLASE"/>
</dbReference>
<dbReference type="PANTHER" id="PTHR43194">
    <property type="entry name" value="HYDROLASE ALPHA/BETA FOLD FAMILY"/>
    <property type="match status" value="1"/>
</dbReference>
<dbReference type="Proteomes" id="UP001501475">
    <property type="component" value="Unassembled WGS sequence"/>
</dbReference>
<dbReference type="PRINTS" id="PR00111">
    <property type="entry name" value="ABHYDROLASE"/>
</dbReference>
<evidence type="ECO:0000259" key="2">
    <source>
        <dbReference type="Pfam" id="PF00561"/>
    </source>
</evidence>
<gene>
    <name evidence="3" type="ORF">GCM10009810_22340</name>
</gene>
<dbReference type="EMBL" id="BAAAPN010000051">
    <property type="protein sequence ID" value="GAA1762566.1"/>
    <property type="molecule type" value="Genomic_DNA"/>
</dbReference>
<dbReference type="Pfam" id="PF00561">
    <property type="entry name" value="Abhydrolase_1"/>
    <property type="match status" value="1"/>
</dbReference>
<protein>
    <recommendedName>
        <fullName evidence="2">AB hydrolase-1 domain-containing protein</fullName>
    </recommendedName>
</protein>
<keyword evidence="4" id="KW-1185">Reference proteome</keyword>
<dbReference type="InterPro" id="IPR050228">
    <property type="entry name" value="Carboxylesterase_BioH"/>
</dbReference>
<dbReference type="PANTHER" id="PTHR43194:SF2">
    <property type="entry name" value="PEROXISOMAL MEMBRANE PROTEIN LPX1"/>
    <property type="match status" value="1"/>
</dbReference>
<evidence type="ECO:0000313" key="4">
    <source>
        <dbReference type="Proteomes" id="UP001501475"/>
    </source>
</evidence>
<proteinExistence type="predicted"/>